<gene>
    <name evidence="3" type="ORF">HETSPECPRED_003658</name>
</gene>
<dbReference type="Proteomes" id="UP000664521">
    <property type="component" value="Unassembled WGS sequence"/>
</dbReference>
<keyword evidence="2" id="KW-0812">Transmembrane</keyword>
<reference evidence="3" key="1">
    <citation type="submission" date="2021-03" db="EMBL/GenBank/DDBJ databases">
        <authorList>
            <person name="Tagirdzhanova G."/>
        </authorList>
    </citation>
    <scope>NUCLEOTIDE SEQUENCE</scope>
</reference>
<feature type="compositionally biased region" description="Basic and acidic residues" evidence="1">
    <location>
        <begin position="158"/>
        <end position="168"/>
    </location>
</feature>
<accession>A0A8H3F9Q4</accession>
<feature type="region of interest" description="Disordered" evidence="1">
    <location>
        <begin position="32"/>
        <end position="57"/>
    </location>
</feature>
<feature type="region of interest" description="Disordered" evidence="1">
    <location>
        <begin position="154"/>
        <end position="174"/>
    </location>
</feature>
<keyword evidence="4" id="KW-1185">Reference proteome</keyword>
<dbReference type="AlphaFoldDB" id="A0A8H3F9Q4"/>
<evidence type="ECO:0000256" key="2">
    <source>
        <dbReference type="SAM" id="Phobius"/>
    </source>
</evidence>
<evidence type="ECO:0000313" key="3">
    <source>
        <dbReference type="EMBL" id="CAF9918073.1"/>
    </source>
</evidence>
<evidence type="ECO:0000313" key="4">
    <source>
        <dbReference type="Proteomes" id="UP000664521"/>
    </source>
</evidence>
<organism evidence="3 4">
    <name type="scientific">Heterodermia speciosa</name>
    <dbReference type="NCBI Taxonomy" id="116794"/>
    <lineage>
        <taxon>Eukaryota</taxon>
        <taxon>Fungi</taxon>
        <taxon>Dikarya</taxon>
        <taxon>Ascomycota</taxon>
        <taxon>Pezizomycotina</taxon>
        <taxon>Lecanoromycetes</taxon>
        <taxon>OSLEUM clade</taxon>
        <taxon>Lecanoromycetidae</taxon>
        <taxon>Caliciales</taxon>
        <taxon>Physciaceae</taxon>
        <taxon>Heterodermia</taxon>
    </lineage>
</organism>
<keyword evidence="2" id="KW-0472">Membrane</keyword>
<sequence length="174" mass="19041">MGHFLAYLGIGGCNAGEEDLPALVPSANVTTTSKAQETSASRASVTPLPKDQGAKTGLNSQGKIGIGVGVALAFLIALAVIGRQYLQYRNRKLDDSAKNHAMPTESTQAFFQQKGELEAEERREYELHHEECRYELEENEIREMPVTEGINMTALQRPELRGDDHVKELASSPS</sequence>
<name>A0A8H3F9Q4_9LECA</name>
<keyword evidence="2" id="KW-1133">Transmembrane helix</keyword>
<proteinExistence type="predicted"/>
<dbReference type="EMBL" id="CAJPDS010000021">
    <property type="protein sequence ID" value="CAF9918073.1"/>
    <property type="molecule type" value="Genomic_DNA"/>
</dbReference>
<protein>
    <submittedName>
        <fullName evidence="3">Uncharacterized protein</fullName>
    </submittedName>
</protein>
<comment type="caution">
    <text evidence="3">The sequence shown here is derived from an EMBL/GenBank/DDBJ whole genome shotgun (WGS) entry which is preliminary data.</text>
</comment>
<feature type="transmembrane region" description="Helical" evidence="2">
    <location>
        <begin position="64"/>
        <end position="82"/>
    </location>
</feature>
<feature type="compositionally biased region" description="Polar residues" evidence="1">
    <location>
        <begin position="32"/>
        <end position="44"/>
    </location>
</feature>
<evidence type="ECO:0000256" key="1">
    <source>
        <dbReference type="SAM" id="MobiDB-lite"/>
    </source>
</evidence>